<reference evidence="1" key="1">
    <citation type="submission" date="2020-03" db="EMBL/GenBank/DDBJ databases">
        <title>A high-quality chromosome-level genome assembly of a woody plant with both climbing and erect habits, Rhamnella rubrinervis.</title>
        <authorList>
            <person name="Lu Z."/>
            <person name="Yang Y."/>
            <person name="Zhu X."/>
            <person name="Sun Y."/>
        </authorList>
    </citation>
    <scope>NUCLEOTIDE SEQUENCE</scope>
    <source>
        <strain evidence="1">BYM</strain>
        <tissue evidence="1">Leaf</tissue>
    </source>
</reference>
<name>A0A8K0H5A7_9ROSA</name>
<dbReference type="Proteomes" id="UP000796880">
    <property type="component" value="Unassembled WGS sequence"/>
</dbReference>
<evidence type="ECO:0000313" key="1">
    <source>
        <dbReference type="EMBL" id="KAF3445893.1"/>
    </source>
</evidence>
<accession>A0A8K0H5A7</accession>
<dbReference type="EMBL" id="VOIH02000005">
    <property type="protein sequence ID" value="KAF3445893.1"/>
    <property type="molecule type" value="Genomic_DNA"/>
</dbReference>
<gene>
    <name evidence="1" type="ORF">FNV43_RR11070</name>
</gene>
<sequence>MGVSFGTSKNLWAVLGHLFGLYRSSGEIVIGDLMPSQVRREVEVSIHSSYLDFRCGGGCGFAPIDLRGAFTQGGVGPRIITIAAESFKLGEASFLGLERGYLGDIHDKITLAREKLLRSELGARASRRD</sequence>
<keyword evidence="2" id="KW-1185">Reference proteome</keyword>
<proteinExistence type="predicted"/>
<comment type="caution">
    <text evidence="1">The sequence shown here is derived from an EMBL/GenBank/DDBJ whole genome shotgun (WGS) entry which is preliminary data.</text>
</comment>
<organism evidence="1 2">
    <name type="scientific">Rhamnella rubrinervis</name>
    <dbReference type="NCBI Taxonomy" id="2594499"/>
    <lineage>
        <taxon>Eukaryota</taxon>
        <taxon>Viridiplantae</taxon>
        <taxon>Streptophyta</taxon>
        <taxon>Embryophyta</taxon>
        <taxon>Tracheophyta</taxon>
        <taxon>Spermatophyta</taxon>
        <taxon>Magnoliopsida</taxon>
        <taxon>eudicotyledons</taxon>
        <taxon>Gunneridae</taxon>
        <taxon>Pentapetalae</taxon>
        <taxon>rosids</taxon>
        <taxon>fabids</taxon>
        <taxon>Rosales</taxon>
        <taxon>Rhamnaceae</taxon>
        <taxon>rhamnoid group</taxon>
        <taxon>Rhamneae</taxon>
        <taxon>Rhamnella</taxon>
    </lineage>
</organism>
<evidence type="ECO:0000313" key="2">
    <source>
        <dbReference type="Proteomes" id="UP000796880"/>
    </source>
</evidence>
<protein>
    <submittedName>
        <fullName evidence="1">Uncharacterized protein</fullName>
    </submittedName>
</protein>
<dbReference type="AlphaFoldDB" id="A0A8K0H5A7"/>